<evidence type="ECO:0000313" key="3">
    <source>
        <dbReference type="EMBL" id="OTW30464.1"/>
    </source>
</evidence>
<protein>
    <recommendedName>
        <fullName evidence="2">YOMG-like N-terminal domain-containing protein</fullName>
    </recommendedName>
</protein>
<feature type="coiled-coil region" evidence="1">
    <location>
        <begin position="1080"/>
        <end position="1149"/>
    </location>
</feature>
<name>A0ABX3Z1Z6_9STAP</name>
<organism evidence="3 4">
    <name type="scientific">Staphylococcus agnetis</name>
    <dbReference type="NCBI Taxonomy" id="985762"/>
    <lineage>
        <taxon>Bacteria</taxon>
        <taxon>Bacillati</taxon>
        <taxon>Bacillota</taxon>
        <taxon>Bacilli</taxon>
        <taxon>Bacillales</taxon>
        <taxon>Staphylococcaceae</taxon>
        <taxon>Staphylococcus</taxon>
    </lineage>
</organism>
<evidence type="ECO:0000259" key="2">
    <source>
        <dbReference type="Pfam" id="PF24049"/>
    </source>
</evidence>
<dbReference type="EMBL" id="NEFX01000018">
    <property type="protein sequence ID" value="OTW30464.1"/>
    <property type="molecule type" value="Genomic_DNA"/>
</dbReference>
<comment type="caution">
    <text evidence="3">The sequence shown here is derived from an EMBL/GenBank/DDBJ whole genome shotgun (WGS) entry which is preliminary data.</text>
</comment>
<feature type="domain" description="YOMG-like N-terminal" evidence="2">
    <location>
        <begin position="21"/>
        <end position="109"/>
    </location>
</feature>
<evidence type="ECO:0000313" key="4">
    <source>
        <dbReference type="Proteomes" id="UP000195208"/>
    </source>
</evidence>
<keyword evidence="1" id="KW-0175">Coiled coil</keyword>
<keyword evidence="4" id="KW-1185">Reference proteome</keyword>
<accession>A0ABX3Z1Z6</accession>
<sequence>MALNKHFTYDFEDRPTPKLWLLKPDFTRIERISGITKLQGTFKHNNINQLSFQVAPVIFDESEHESRTNSIYNMIKNKYIIEYHYNGFKDLLVIDDIKKVSNESDSIQVVADSLCTELNKKSANEIELLGTELNEMINKIFESYAPLWSIKYVDPKLREVKRELQATNSTVMGLIDQVNTQFDSVAIFNNLSREVSFYHKDNVGTNRGLRIRENSYLKSFEDQTLSKDIITRLYPFGNNGLTIQGVNPAGTDYIEDFSYFMHPFKRDVNRNVIKHSDYMSDNLCHALLDYKDYYDSKKEYAEQLTKKYSDLLGEFTQEQFKLNQLSAILDRQNQRKEILTPKSEYIDLGIKKQSFDIIVEKSSYYVLMIKNNGNLARIKFQGNSYDIQKNDWLYLKIDSGDFQDATKYKEKLTYNIKALSSNVNLHVVLTRSSKEDFEDENTKHIEEKYNYEKYKVLVSNQSKALSVVEKRMKVLENEKESLIDSMHPKNFLSEELYKEREQFVYGGIWQQENHTEAKELYDDAIIQMKKQKKLNRQLTISVVNFIQSLEDKHNWDKLVTGDIITFSNKVFNEKLKAYITDMTINFDDNSVTLTVSDVIDYKDMSEKVSELIASTASNAGQVNFHKQQIRDQKGKLTKMSRLIQGEWDANKKRIMAGNETVDIGSHGVKVVSNENPNEYVIMVGGVIAMTKDGGETFKTGVTPSGINAEMVIGSMIIGETLTLENESGTVRFDKDGLTANVSNFNLLANDGNDYFETLKNQMREENKVQNDIIRDEFARKIDEAINEANDVDYIVETTSKVLQETFKDGIITDVEKRLIEQTLSNLEKENAEYMQQVDSAYNSPYILLDDIVKLDEAVLIYNGLYQSLVMNINETVKDKEITSQESKTVNESLIQFKDEVKELMLLVQEILERTKENQLKQIVEDSKSYAERIQADMKDEMSDLKTSIQKANDLIEQSSADNIFDSIEIENIKTVLMIISSELGDITNRYTTVIQNKQLDKEDKAPLETAYNSLFNTHKAFIEYVEDMIEDGKSDDQEKFNYKTKYQNYKNHLALFEEKYTEAVLKISENYSKDNEGYILGQFNSLKEEINNDLKDLKDNIGEIENVVSETFKDGIITLQEKSRLMVHLDMLDREFKDVEEQYATLMSNKYINDEIRQLVSNKRSAYTPTHTRLRELINKVIADEKIDAQEKQDVTQLLNDYNKKLSEYTSAITDGLAKMSVNAASDIAAQQAEKFNALISQVNSEVESLQKQVDGAIETHYISHKPTLSNKPASEWATNDIKDAHIGDYLLDTKTGLAYRFIKAETEYTWQLVEDQIITNALTSAKNAQDTADGKRRVFVREPKPPYDPGDIWTQGRLGDILVCKQARTSGQVYVSSDWIKASKYTDDTVANKVQADLDAYKNKVSKDIEGLKSLTSEIDKKVLDAFEDRLISIEEDSSLKAILMMLNVERNRINKQGETISNNSQLSRNLKTKVSQKLRVLLTNLDNVTNLIKNSISDKKVSEEENASVQQSLELYKQSISDYEATINEALQDIIANTAKQASQIVQERFDEWKSSEFTTTAEQIASRVSGAQWRDSYLPELESKLQEQNTKIEASNSFIQQNKDKITHAVSKSELDAQLQKVSTYETTYQVQNKQAQVLREVNGNEFNDNYSYEVTAKTRSNTTVTGATALFTSKGTGKGFNLTIIDEKGTNTVHPLFELNERGKPTINLYQSYSRTADIDVIYTKYLGTTTNYERLDSKIDQTSNNITLEVKELASKNQLNNLIPNTDFGSDELGWTDSYSSSRNFRVPKLSEMSINSDENLLLDSGYRSNLVGYNGQSHINYKLAKPLEPNKKYTLQFEYESDAYLNGLTVMPSAPQGNQERVILNRDEKNVLTFTANSQSKELNIYFGYIGSTISNSKLSILRATLVEGENALDYRGSKSHRVAEMTFSNNNSYPTFSTPFSMVGKSADYAVGDILTFSTYIYVPSSAKPYLNGNIYIEVATYENTKQISNPYFMRASIAPHEVKYDEWFRISCTGTVPSQSTNGETKYLRALLRYNGTSSYANSNLKIYYGLPKLEFGSVATPWAKNKSDSLDMDHITSRIAINPESIEMITRNLRINTDMTVIENTNGNLTFSGDTLSITDKSNNDSLTLSPKGITQIKDGVTKLENGYDMNSANVQAYEPQFYSTNYVASEPTNAKYNNKPHVDISVFTGVYVLDWGTYDYGKRHKQLIENGGTLWARVNRYTYDYTKRYLMIELSCINNVADVTLHLRWRTTTGGTTLHEEKIKSTSWVTPTIVIDLEKKLGMKPNNKTRIFELQAALTGAKATFHAGTFRIKRTVLTDIKP</sequence>
<evidence type="ECO:0000256" key="1">
    <source>
        <dbReference type="SAM" id="Coils"/>
    </source>
</evidence>
<feature type="coiled-coil region" evidence="1">
    <location>
        <begin position="458"/>
        <end position="485"/>
    </location>
</feature>
<gene>
    <name evidence="3" type="ORF">B9M88_09345</name>
</gene>
<reference evidence="3 4" key="1">
    <citation type="submission" date="2017-04" db="EMBL/GenBank/DDBJ databases">
        <title>Staphylococcus agnetis, a potential pathogen in the broiler production.</title>
        <authorList>
            <person name="Poulsen L."/>
        </authorList>
    </citation>
    <scope>NUCLEOTIDE SEQUENCE [LARGE SCALE GENOMIC DNA]</scope>
    <source>
        <strain evidence="3 4">723_310714_2_2_spleen</strain>
    </source>
</reference>
<dbReference type="Pfam" id="PF24049">
    <property type="entry name" value="YOMG_N"/>
    <property type="match status" value="1"/>
</dbReference>
<proteinExistence type="predicted"/>
<dbReference type="InterPro" id="IPR057796">
    <property type="entry name" value="YOMG-like_N"/>
</dbReference>
<feature type="coiled-coil region" evidence="1">
    <location>
        <begin position="1233"/>
        <end position="1260"/>
    </location>
</feature>
<feature type="coiled-coil region" evidence="1">
    <location>
        <begin position="816"/>
        <end position="843"/>
    </location>
</feature>
<dbReference type="RefSeq" id="WP_085622087.1">
    <property type="nucleotide sequence ID" value="NZ_JAPTFZ010000006.1"/>
</dbReference>
<dbReference type="Proteomes" id="UP000195208">
    <property type="component" value="Unassembled WGS sequence"/>
</dbReference>